<dbReference type="Proteomes" id="UP000325286">
    <property type="component" value="Chromosome"/>
</dbReference>
<dbReference type="Gene3D" id="3.40.50.720">
    <property type="entry name" value="NAD(P)-binding Rossmann-like Domain"/>
    <property type="match status" value="1"/>
</dbReference>
<organism evidence="1 2">
    <name type="scientific">Roseimaritima ulvae</name>
    <dbReference type="NCBI Taxonomy" id="980254"/>
    <lineage>
        <taxon>Bacteria</taxon>
        <taxon>Pseudomonadati</taxon>
        <taxon>Planctomycetota</taxon>
        <taxon>Planctomycetia</taxon>
        <taxon>Pirellulales</taxon>
        <taxon>Pirellulaceae</taxon>
        <taxon>Roseimaritima</taxon>
    </lineage>
</organism>
<dbReference type="AlphaFoldDB" id="A0A5B9QYS3"/>
<reference evidence="1 2" key="1">
    <citation type="submission" date="2019-08" db="EMBL/GenBank/DDBJ databases">
        <title>Deep-cultivation of Planctomycetes and their phenomic and genomic characterization uncovers novel biology.</title>
        <authorList>
            <person name="Wiegand S."/>
            <person name="Jogler M."/>
            <person name="Boedeker C."/>
            <person name="Pinto D."/>
            <person name="Vollmers J."/>
            <person name="Rivas-Marin E."/>
            <person name="Kohn T."/>
            <person name="Peeters S.H."/>
            <person name="Heuer A."/>
            <person name="Rast P."/>
            <person name="Oberbeckmann S."/>
            <person name="Bunk B."/>
            <person name="Jeske O."/>
            <person name="Meyerdierks A."/>
            <person name="Storesund J.E."/>
            <person name="Kallscheuer N."/>
            <person name="Luecker S."/>
            <person name="Lage O.M."/>
            <person name="Pohl T."/>
            <person name="Merkel B.J."/>
            <person name="Hornburger P."/>
            <person name="Mueller R.-W."/>
            <person name="Bruemmer F."/>
            <person name="Labrenz M."/>
            <person name="Spormann A.M."/>
            <person name="Op den Camp H."/>
            <person name="Overmann J."/>
            <person name="Amann R."/>
            <person name="Jetten M.S.M."/>
            <person name="Mascher T."/>
            <person name="Medema M.H."/>
            <person name="Devos D.P."/>
            <person name="Kaster A.-K."/>
            <person name="Ovreas L."/>
            <person name="Rohde M."/>
            <person name="Galperin M.Y."/>
            <person name="Jogler C."/>
        </authorList>
    </citation>
    <scope>NUCLEOTIDE SEQUENCE [LARGE SCALE GENOMIC DNA]</scope>
    <source>
        <strain evidence="1 2">UC8</strain>
    </source>
</reference>
<dbReference type="OrthoDB" id="9787435at2"/>
<sequence length="50" mass="5491">MLPTIAQAVDEGKLRPVIDRTFPLEQTAAAHDFVEQGHTCGKVVIEIDDD</sequence>
<proteinExistence type="predicted"/>
<dbReference type="EMBL" id="CP042914">
    <property type="protein sequence ID" value="QEG39113.1"/>
    <property type="molecule type" value="Genomic_DNA"/>
</dbReference>
<name>A0A5B9QYS3_9BACT</name>
<evidence type="ECO:0000313" key="2">
    <source>
        <dbReference type="Proteomes" id="UP000325286"/>
    </source>
</evidence>
<evidence type="ECO:0000313" key="1">
    <source>
        <dbReference type="EMBL" id="QEG39113.1"/>
    </source>
</evidence>
<dbReference type="RefSeq" id="WP_084428121.1">
    <property type="nucleotide sequence ID" value="NZ_CP042914.1"/>
</dbReference>
<dbReference type="KEGG" id="rul:UC8_10740"/>
<keyword evidence="2" id="KW-1185">Reference proteome</keyword>
<dbReference type="Gene3D" id="3.90.180.10">
    <property type="entry name" value="Medium-chain alcohol dehydrogenases, catalytic domain"/>
    <property type="match status" value="1"/>
</dbReference>
<protein>
    <submittedName>
        <fullName evidence="1">Uncharacterized protein</fullName>
    </submittedName>
</protein>
<gene>
    <name evidence="1" type="ORF">UC8_10740</name>
</gene>
<dbReference type="Pfam" id="PF13602">
    <property type="entry name" value="ADH_zinc_N_2"/>
    <property type="match status" value="1"/>
</dbReference>
<accession>A0A5B9QYS3</accession>